<dbReference type="Pfam" id="PF01501">
    <property type="entry name" value="Glyco_transf_8"/>
    <property type="match status" value="1"/>
</dbReference>
<dbReference type="PANTHER" id="PTHR13778">
    <property type="entry name" value="GLYCOSYLTRANSFERASE 8 DOMAIN-CONTAINING PROTEIN"/>
    <property type="match status" value="1"/>
</dbReference>
<proteinExistence type="predicted"/>
<reference evidence="6 7" key="1">
    <citation type="submission" date="2021-04" db="EMBL/GenBank/DDBJ databases">
        <title>Complete genome sequence of a novel Streptococcus species.</title>
        <authorList>
            <person name="Teng J.L.L."/>
        </authorList>
    </citation>
    <scope>NUCLEOTIDE SEQUENCE [LARGE SCALE GENOMIC DNA]</scope>
    <source>
        <strain evidence="6 7">HKU75</strain>
    </source>
</reference>
<dbReference type="PANTHER" id="PTHR13778:SF47">
    <property type="entry name" value="LIPOPOLYSACCHARIDE 1,3-GALACTOSYLTRANSFERASE"/>
    <property type="match status" value="1"/>
</dbReference>
<evidence type="ECO:0000259" key="5">
    <source>
        <dbReference type="Pfam" id="PF08759"/>
    </source>
</evidence>
<keyword evidence="2" id="KW-0808">Transferase</keyword>
<dbReference type="EMBL" id="CP073084">
    <property type="protein sequence ID" value="QUE54668.1"/>
    <property type="molecule type" value="Genomic_DNA"/>
</dbReference>
<dbReference type="InterPro" id="IPR001173">
    <property type="entry name" value="Glyco_trans_2-like"/>
</dbReference>
<organism evidence="6 7">
    <name type="scientific">Streptococcus oriscaviae</name>
    <dbReference type="NCBI Taxonomy" id="2781599"/>
    <lineage>
        <taxon>Bacteria</taxon>
        <taxon>Bacillati</taxon>
        <taxon>Bacillota</taxon>
        <taxon>Bacilli</taxon>
        <taxon>Lactobacillales</taxon>
        <taxon>Streptococcaceae</taxon>
        <taxon>Streptococcus</taxon>
    </lineage>
</organism>
<dbReference type="CDD" id="cd04194">
    <property type="entry name" value="GT8_A4GalT_like"/>
    <property type="match status" value="1"/>
</dbReference>
<feature type="domain" description="Glycosyltransferase GT-D fold" evidence="5">
    <location>
        <begin position="24"/>
        <end position="247"/>
    </location>
</feature>
<evidence type="ECO:0000256" key="2">
    <source>
        <dbReference type="ARBA" id="ARBA00022679"/>
    </source>
</evidence>
<dbReference type="InterPro" id="IPR029044">
    <property type="entry name" value="Nucleotide-diphossugar_trans"/>
</dbReference>
<evidence type="ECO:0000313" key="7">
    <source>
        <dbReference type="Proteomes" id="UP000677616"/>
    </source>
</evidence>
<keyword evidence="3" id="KW-0479">Metal-binding</keyword>
<name>A0ABX7YLW2_9STRE</name>
<evidence type="ECO:0000256" key="1">
    <source>
        <dbReference type="ARBA" id="ARBA00022676"/>
    </source>
</evidence>
<evidence type="ECO:0000313" key="6">
    <source>
        <dbReference type="EMBL" id="QUE54668.1"/>
    </source>
</evidence>
<dbReference type="Proteomes" id="UP000677616">
    <property type="component" value="Chromosome"/>
</dbReference>
<sequence length="833" mass="96150">MQPVITVKDIDQSLDFILRNRCSVARFGDGEMDIIMGRSIPYQDYDPKLAQFLETIIGKQSSDKLLICLSDVFERTERYTPTCQNFWKGHLAAFGTAYARLCCAPWYGSTFISRPYMDLQDKSVSAAYFSKLKSIWAGRDILIVEGQTSRSGVGNDLFQEAKSIQRIICPSKNAFSRYEDILKAVQNQGKNRLVLLMLGPTAKVLAYQLSGLGYEAVDIGHIDSEYEWFQMGADHKVKLSHKHTAEHNFDENITFTEDADYRSQIVLDITAEPLPQSDTVIDLAFSVNNRYAQYLGATILSLLNHHSEQFLRIHILYKQLDEVIIQDLKHLEETAANLELHFHLIEDQAFSAIPIRTEQFPLESFSRFLLPQLLPHINRILYLDVDILVRGNLLAFFQQDLQGYPIGAVVESDIYQYYQWYLDSLGFSAQDPYFSSGVLLMDLEALRQEGASQALIQAGLEKAADYKFPDQDILNLYFKNRFKQLEAAYNYTDVRKMNRELADHQILIEHFNGDIKPWHALSKIPDYLKPSAQLYHSYQQKFAEMTQKPLVSLIVLMTADSQQLKTCLESIAEQSYRRLDVLLVQHQKQADKQALLETYLTDQRFSLHNLNCQPDELASKSLALAKGDYVSFVKDSDWLDSHYVAKLLASSQQTDADISLTSFTVYDQKEAVYRFFEEEFAESQLLNGPDMLAAMYQMRWFETERQRDLRGKLYSRQLLSAAFLQEAVSSQILAIHLYLQAQKIVVAPHKLYIRRIMEQPDTISDLRQEVSTLLYLHDCLVKANLMTTDYSDYLFERLKAIRQQVFLRHDSVFSRELDRKLEELGRIYPTYPN</sequence>
<dbReference type="SUPFAM" id="SSF53448">
    <property type="entry name" value="Nucleotide-diphospho-sugar transferases"/>
    <property type="match status" value="2"/>
</dbReference>
<dbReference type="Pfam" id="PF00535">
    <property type="entry name" value="Glycos_transf_2"/>
    <property type="match status" value="1"/>
</dbReference>
<gene>
    <name evidence="6" type="ORF">INT76_01905</name>
</gene>
<dbReference type="InterPro" id="IPR014869">
    <property type="entry name" value="GT-D"/>
</dbReference>
<dbReference type="RefSeq" id="WP_212571585.1">
    <property type="nucleotide sequence ID" value="NZ_CP073084.1"/>
</dbReference>
<protein>
    <submittedName>
        <fullName evidence="6">SP_1767 family glycosyltransferase</fullName>
    </submittedName>
</protein>
<evidence type="ECO:0000259" key="4">
    <source>
        <dbReference type="Pfam" id="PF00535"/>
    </source>
</evidence>
<dbReference type="Pfam" id="PF08759">
    <property type="entry name" value="GT-D"/>
    <property type="match status" value="1"/>
</dbReference>
<feature type="domain" description="Glycosyltransferase 2-like" evidence="4">
    <location>
        <begin position="559"/>
        <end position="696"/>
    </location>
</feature>
<dbReference type="NCBIfam" id="TIGR03728">
    <property type="entry name" value="glyco_access_1"/>
    <property type="match status" value="1"/>
</dbReference>
<keyword evidence="1" id="KW-0328">Glycosyltransferase</keyword>
<keyword evidence="7" id="KW-1185">Reference proteome</keyword>
<dbReference type="InterPro" id="IPR002495">
    <property type="entry name" value="Glyco_trans_8"/>
</dbReference>
<dbReference type="InterPro" id="IPR050748">
    <property type="entry name" value="Glycosyltrans_8_dom-fam"/>
</dbReference>
<dbReference type="Gene3D" id="3.90.550.10">
    <property type="entry name" value="Spore Coat Polysaccharide Biosynthesis Protein SpsA, Chain A"/>
    <property type="match status" value="2"/>
</dbReference>
<accession>A0ABX7YLW2</accession>
<dbReference type="CDD" id="cd00761">
    <property type="entry name" value="Glyco_tranf_GTA_type"/>
    <property type="match status" value="1"/>
</dbReference>
<evidence type="ECO:0000256" key="3">
    <source>
        <dbReference type="ARBA" id="ARBA00022723"/>
    </source>
</evidence>